<dbReference type="SMART" id="SM00387">
    <property type="entry name" value="HATPase_c"/>
    <property type="match status" value="1"/>
</dbReference>
<evidence type="ECO:0000256" key="5">
    <source>
        <dbReference type="ARBA" id="ARBA00022741"/>
    </source>
</evidence>
<keyword evidence="5" id="KW-0547">Nucleotide-binding</keyword>
<evidence type="ECO:0000313" key="16">
    <source>
        <dbReference type="EMBL" id="KAJ5096797.1"/>
    </source>
</evidence>
<dbReference type="PRINTS" id="PR01033">
    <property type="entry name" value="PHYTOCHROME"/>
</dbReference>
<evidence type="ECO:0000259" key="15">
    <source>
        <dbReference type="PROSITE" id="PS50110"/>
    </source>
</evidence>
<evidence type="ECO:0000256" key="6">
    <source>
        <dbReference type="ARBA" id="ARBA00022777"/>
    </source>
</evidence>
<dbReference type="Gene3D" id="3.30.450.20">
    <property type="entry name" value="PAS domain"/>
    <property type="match status" value="1"/>
</dbReference>
<dbReference type="Pfam" id="PF00072">
    <property type="entry name" value="Response_reg"/>
    <property type="match status" value="1"/>
</dbReference>
<dbReference type="InterPro" id="IPR003661">
    <property type="entry name" value="HisK_dim/P_dom"/>
</dbReference>
<dbReference type="Gene3D" id="3.30.565.10">
    <property type="entry name" value="Histidine kinase-like ATPase, C-terminal domain"/>
    <property type="match status" value="1"/>
</dbReference>
<reference evidence="16" key="2">
    <citation type="journal article" date="2023" name="IMA Fungus">
        <title>Comparative genomic study of the Penicillium genus elucidates a diverse pangenome and 15 lateral gene transfer events.</title>
        <authorList>
            <person name="Petersen C."/>
            <person name="Sorensen T."/>
            <person name="Nielsen M.R."/>
            <person name="Sondergaard T.E."/>
            <person name="Sorensen J.L."/>
            <person name="Fitzpatrick D.A."/>
            <person name="Frisvad J.C."/>
            <person name="Nielsen K.L."/>
        </authorList>
    </citation>
    <scope>NUCLEOTIDE SEQUENCE</scope>
    <source>
        <strain evidence="16">IBT 30069</strain>
    </source>
</reference>
<comment type="caution">
    <text evidence="16">The sequence shown here is derived from an EMBL/GenBank/DDBJ whole genome shotgun (WGS) entry which is preliminary data.</text>
</comment>
<dbReference type="GO" id="GO:0009881">
    <property type="term" value="F:photoreceptor activity"/>
    <property type="evidence" value="ECO:0007669"/>
    <property type="project" value="UniProtKB-KW"/>
</dbReference>
<evidence type="ECO:0000259" key="14">
    <source>
        <dbReference type="PROSITE" id="PS50109"/>
    </source>
</evidence>
<name>A0A9W9K9B6_9EURO</name>
<dbReference type="PANTHER" id="PTHR43065:SF10">
    <property type="entry name" value="PEROXIDE STRESS-ACTIVATED HISTIDINE KINASE MAK3"/>
    <property type="match status" value="1"/>
</dbReference>
<dbReference type="Gene3D" id="1.10.287.130">
    <property type="match status" value="1"/>
</dbReference>
<evidence type="ECO:0008006" key="18">
    <source>
        <dbReference type="Google" id="ProtNLM"/>
    </source>
</evidence>
<reference evidence="16" key="1">
    <citation type="submission" date="2022-11" db="EMBL/GenBank/DDBJ databases">
        <authorList>
            <person name="Petersen C."/>
        </authorList>
    </citation>
    <scope>NUCLEOTIDE SEQUENCE</scope>
    <source>
        <strain evidence="16">IBT 30069</strain>
    </source>
</reference>
<dbReference type="Pfam" id="PF08446">
    <property type="entry name" value="PAS_2"/>
    <property type="match status" value="1"/>
</dbReference>
<dbReference type="InterPro" id="IPR043150">
    <property type="entry name" value="Phytochrome_PHY_sf"/>
</dbReference>
<dbReference type="PANTHER" id="PTHR43065">
    <property type="entry name" value="SENSOR HISTIDINE KINASE"/>
    <property type="match status" value="1"/>
</dbReference>
<sequence length="1281" mass="142005">MTSQNSYGSGPETSQTSLETSNQTLSQSQRTGSGSQNDGRVSSTGLSGSDRIYPIRSLVAMNKARGSPALPSPAIDESEESLSQPDPPISTTHSLPEATVPYQNQDDHAVSHNSLSVSVNDEISSNTPATGDLEHTADLVSPLNASSQGPPNEDQSLMTSRFQHVFTEKGHSVKSEDGKFAIERCEDEPIRTPGAIQSFGVMIALREESPGQLVVRVVSENSKKILGFSPQQLFALESFTDILSEEHRDVLLEHLDYVRDDSYDLVIDGPEVFLITIEQPSGNHTRYWCATHVNQENKDIIICEFELETDTLNPLNVEDRKPPDTPISTLQTTPPPTAAQYAASTVSASNSVRSIREARLRKGEAASMQVFGVLSQIQAQLSEVEEQEMLLKVTAGLVKELVGFHRVMVYQFDENANGRVVAEIMDPNVTVDLYQGLHFPASDIPAQARELYKVNKVRLLYNRDHPTARLVCRTLEDLETPLDMSHAYLRAMSPIHNQYLANMKVRSSMSISINAYDTLWGLISCHGYGEDGIRVPFPIRKLCRLVGDTVARNIERINRASDLQTRVMMNSVPKEADPSKYIVGSSEDLLQLFQAEYGVLSIGNEAKLFGGETNSQEVLALVEYIRQRKATSILASHDIGHDFSDLVYKPGLKRISGLLYVPISPNGQDFIIFFRLGQVTTITWAGNPHKSTDGGIGPLTPRQSFKEWREITLTRSKEWSQSDISTAGILGSVYGKFIQVWRQKDILKRNSQLTRLLLANSAHEFRTPLNAVINYLEIAMESTLDEETRENLVRSYTASKSLVYIMNDLLDLATEHGQQLIKNDSFKLEPTLRDAFELLNGETKRKGISYIFKMNPGLPDVVLGDERRLRQAFVNLIANAIEHTSQGGVTVQVSTSDVKSDSASVEISVIDTGSGMSKTKQERLFQELEEVYADKFLVEDDEENNLQIQNQRVLGTGLALTARIVHTMQGQLIVKSKEGQGSRFKVILPFQIPGESYSLPSRDSERSNLLEMPKSPSILEGDFIVMKNDKDGRRPNAESDSSDDYIRHGQSQSTEPLQLRGDSPDKEGETDQAQQMPLRLPTQSMDRSQQSNSSTSDIPQISTQESSQGLSDNIVPDTPISSSNDTTLNILIAEDNPVNSKIMQKRLSKLGHTVQSTSNGEACVKALSSGGDTIDAILMDIQMPILNGTAATKAIREIESQRFESNTDESRQLSRIPIFAVSASLVERDEISYIDTGFDGWIMKPIDFARLKMLLDGVRDPEARRGPAGDRDWEKGGWFVQ</sequence>
<keyword evidence="3" id="KW-0716">Sensory transduction</keyword>
<feature type="region of interest" description="Disordered" evidence="12">
    <location>
        <begin position="1027"/>
        <end position="1121"/>
    </location>
</feature>
<dbReference type="InterPro" id="IPR001789">
    <property type="entry name" value="Sig_transdc_resp-reg_receiver"/>
</dbReference>
<dbReference type="Pfam" id="PF00360">
    <property type="entry name" value="PHY"/>
    <property type="match status" value="1"/>
</dbReference>
<keyword evidence="9" id="KW-0902">Two-component regulatory system</keyword>
<dbReference type="EMBL" id="JAPQKH010000005">
    <property type="protein sequence ID" value="KAJ5096797.1"/>
    <property type="molecule type" value="Genomic_DNA"/>
</dbReference>
<feature type="compositionally biased region" description="Polar residues" evidence="12">
    <location>
        <begin position="1"/>
        <end position="47"/>
    </location>
</feature>
<feature type="compositionally biased region" description="Polar residues" evidence="12">
    <location>
        <begin position="1071"/>
        <end position="1111"/>
    </location>
</feature>
<dbReference type="InterPro" id="IPR036097">
    <property type="entry name" value="HisK_dim/P_sf"/>
</dbReference>
<keyword evidence="1" id="KW-0600">Photoreceptor protein</keyword>
<feature type="compositionally biased region" description="Polar residues" evidence="12">
    <location>
        <begin position="81"/>
        <end position="94"/>
    </location>
</feature>
<dbReference type="Pfam" id="PF01590">
    <property type="entry name" value="GAF"/>
    <property type="match status" value="1"/>
</dbReference>
<evidence type="ECO:0000313" key="17">
    <source>
        <dbReference type="Proteomes" id="UP001149165"/>
    </source>
</evidence>
<dbReference type="InterPro" id="IPR013515">
    <property type="entry name" value="Phytochrome_cen-reg"/>
</dbReference>
<dbReference type="InterPro" id="IPR036890">
    <property type="entry name" value="HATPase_C_sf"/>
</dbReference>
<keyword evidence="2 11" id="KW-0597">Phosphoprotein</keyword>
<evidence type="ECO:0000256" key="7">
    <source>
        <dbReference type="ARBA" id="ARBA00022840"/>
    </source>
</evidence>
<evidence type="ECO:0000256" key="2">
    <source>
        <dbReference type="ARBA" id="ARBA00022553"/>
    </source>
</evidence>
<dbReference type="Gene3D" id="3.30.450.270">
    <property type="match status" value="1"/>
</dbReference>
<feature type="domain" description="Phytochrome chromophore attachment site" evidence="13">
    <location>
        <begin position="386"/>
        <end position="548"/>
    </location>
</feature>
<dbReference type="Gene3D" id="3.30.450.40">
    <property type="match status" value="1"/>
</dbReference>
<dbReference type="CDD" id="cd00082">
    <property type="entry name" value="HisKA"/>
    <property type="match status" value="1"/>
</dbReference>
<proteinExistence type="predicted"/>
<dbReference type="OrthoDB" id="2015534at2759"/>
<dbReference type="SMART" id="SM00388">
    <property type="entry name" value="HisKA"/>
    <property type="match status" value="1"/>
</dbReference>
<dbReference type="GO" id="GO:0009584">
    <property type="term" value="P:detection of visible light"/>
    <property type="evidence" value="ECO:0007669"/>
    <property type="project" value="InterPro"/>
</dbReference>
<evidence type="ECO:0000256" key="9">
    <source>
        <dbReference type="ARBA" id="ARBA00023012"/>
    </source>
</evidence>
<dbReference type="Gene3D" id="3.40.50.2300">
    <property type="match status" value="1"/>
</dbReference>
<keyword evidence="7" id="KW-0067">ATP-binding</keyword>
<dbReference type="SUPFAM" id="SSF55781">
    <property type="entry name" value="GAF domain-like"/>
    <property type="match status" value="2"/>
</dbReference>
<dbReference type="InterPro" id="IPR005467">
    <property type="entry name" value="His_kinase_dom"/>
</dbReference>
<dbReference type="GO" id="GO:0006355">
    <property type="term" value="P:regulation of DNA-templated transcription"/>
    <property type="evidence" value="ECO:0007669"/>
    <property type="project" value="InterPro"/>
</dbReference>
<dbReference type="InterPro" id="IPR001294">
    <property type="entry name" value="Phytochrome"/>
</dbReference>
<dbReference type="InterPro" id="IPR003594">
    <property type="entry name" value="HATPase_dom"/>
</dbReference>
<dbReference type="PROSITE" id="PS50110">
    <property type="entry name" value="RESPONSE_REGULATORY"/>
    <property type="match status" value="1"/>
</dbReference>
<feature type="domain" description="Response regulatory" evidence="15">
    <location>
        <begin position="1129"/>
        <end position="1259"/>
    </location>
</feature>
<organism evidence="16 17">
    <name type="scientific">Penicillium angulare</name>
    <dbReference type="NCBI Taxonomy" id="116970"/>
    <lineage>
        <taxon>Eukaryota</taxon>
        <taxon>Fungi</taxon>
        <taxon>Dikarya</taxon>
        <taxon>Ascomycota</taxon>
        <taxon>Pezizomycotina</taxon>
        <taxon>Eurotiomycetes</taxon>
        <taxon>Eurotiomycetidae</taxon>
        <taxon>Eurotiales</taxon>
        <taxon>Aspergillaceae</taxon>
        <taxon>Penicillium</taxon>
    </lineage>
</organism>
<evidence type="ECO:0000256" key="12">
    <source>
        <dbReference type="SAM" id="MobiDB-lite"/>
    </source>
</evidence>
<dbReference type="InterPro" id="IPR011006">
    <property type="entry name" value="CheY-like_superfamily"/>
</dbReference>
<evidence type="ECO:0000256" key="8">
    <source>
        <dbReference type="ARBA" id="ARBA00022991"/>
    </source>
</evidence>
<dbReference type="PROSITE" id="PS50109">
    <property type="entry name" value="HIS_KIN"/>
    <property type="match status" value="1"/>
</dbReference>
<dbReference type="SUPFAM" id="SSF52172">
    <property type="entry name" value="CheY-like"/>
    <property type="match status" value="1"/>
</dbReference>
<keyword evidence="8" id="KW-0157">Chromophore</keyword>
<keyword evidence="17" id="KW-1185">Reference proteome</keyword>
<evidence type="ECO:0000256" key="4">
    <source>
        <dbReference type="ARBA" id="ARBA00022679"/>
    </source>
</evidence>
<dbReference type="InterPro" id="IPR003018">
    <property type="entry name" value="GAF"/>
</dbReference>
<evidence type="ECO:0000259" key="13">
    <source>
        <dbReference type="PROSITE" id="PS50046"/>
    </source>
</evidence>
<dbReference type="CDD" id="cd17546">
    <property type="entry name" value="REC_hyHK_CKI1_RcsC-like"/>
    <property type="match status" value="1"/>
</dbReference>
<keyword evidence="6" id="KW-0418">Kinase</keyword>
<dbReference type="SMART" id="SM00448">
    <property type="entry name" value="REC"/>
    <property type="match status" value="1"/>
</dbReference>
<feature type="region of interest" description="Disordered" evidence="12">
    <location>
        <begin position="64"/>
        <end position="96"/>
    </location>
</feature>
<evidence type="ECO:0000256" key="3">
    <source>
        <dbReference type="ARBA" id="ARBA00022606"/>
    </source>
</evidence>
<feature type="region of interest" description="Disordered" evidence="12">
    <location>
        <begin position="1"/>
        <end position="52"/>
    </location>
</feature>
<dbReference type="GO" id="GO:0000155">
    <property type="term" value="F:phosphorelay sensor kinase activity"/>
    <property type="evidence" value="ECO:0007669"/>
    <property type="project" value="InterPro"/>
</dbReference>
<dbReference type="InterPro" id="IPR013654">
    <property type="entry name" value="PAS_2"/>
</dbReference>
<dbReference type="SUPFAM" id="SSF47384">
    <property type="entry name" value="Homodimeric domain of signal transducing histidine kinase"/>
    <property type="match status" value="1"/>
</dbReference>
<feature type="region of interest" description="Disordered" evidence="12">
    <location>
        <begin position="314"/>
        <end position="336"/>
    </location>
</feature>
<protein>
    <recommendedName>
        <fullName evidence="18">Phytochrome</fullName>
    </recommendedName>
</protein>
<feature type="modified residue" description="4-aspartylphosphate" evidence="11">
    <location>
        <position position="1180"/>
    </location>
</feature>
<gene>
    <name evidence="16" type="ORF">N7456_007518</name>
</gene>
<dbReference type="Pfam" id="PF00512">
    <property type="entry name" value="HisKA"/>
    <property type="match status" value="1"/>
</dbReference>
<dbReference type="SUPFAM" id="SSF55785">
    <property type="entry name" value="PYP-like sensor domain (PAS domain)"/>
    <property type="match status" value="1"/>
</dbReference>
<dbReference type="InterPro" id="IPR029016">
    <property type="entry name" value="GAF-like_dom_sf"/>
</dbReference>
<keyword evidence="10" id="KW-0675">Receptor</keyword>
<dbReference type="InterPro" id="IPR035965">
    <property type="entry name" value="PAS-like_dom_sf"/>
</dbReference>
<feature type="domain" description="Histidine kinase" evidence="14">
    <location>
        <begin position="760"/>
        <end position="992"/>
    </location>
</feature>
<keyword evidence="4" id="KW-0808">Transferase</keyword>
<evidence type="ECO:0000256" key="10">
    <source>
        <dbReference type="ARBA" id="ARBA00023170"/>
    </source>
</evidence>
<dbReference type="PROSITE" id="PS50046">
    <property type="entry name" value="PHYTOCHROME_2"/>
    <property type="match status" value="1"/>
</dbReference>
<dbReference type="Proteomes" id="UP001149165">
    <property type="component" value="Unassembled WGS sequence"/>
</dbReference>
<dbReference type="GO" id="GO:0005524">
    <property type="term" value="F:ATP binding"/>
    <property type="evidence" value="ECO:0007669"/>
    <property type="project" value="UniProtKB-KW"/>
</dbReference>
<dbReference type="Pfam" id="PF02518">
    <property type="entry name" value="HATPase_c"/>
    <property type="match status" value="1"/>
</dbReference>
<feature type="compositionally biased region" description="Basic and acidic residues" evidence="12">
    <location>
        <begin position="1027"/>
        <end position="1037"/>
    </location>
</feature>
<evidence type="ECO:0000256" key="11">
    <source>
        <dbReference type="PROSITE-ProRule" id="PRU00169"/>
    </source>
</evidence>
<dbReference type="InterPro" id="IPR016132">
    <property type="entry name" value="Phyto_chromo_attachment"/>
</dbReference>
<evidence type="ECO:0000256" key="1">
    <source>
        <dbReference type="ARBA" id="ARBA00022543"/>
    </source>
</evidence>
<dbReference type="SUPFAM" id="SSF55874">
    <property type="entry name" value="ATPase domain of HSP90 chaperone/DNA topoisomerase II/histidine kinase"/>
    <property type="match status" value="1"/>
</dbReference>
<accession>A0A9W9K9B6</accession>